<comment type="caution">
    <text evidence="2">The sequence shown here is derived from an EMBL/GenBank/DDBJ whole genome shotgun (WGS) entry which is preliminary data.</text>
</comment>
<keyword evidence="3" id="KW-1185">Reference proteome</keyword>
<name>A0A399FAT4_9DEIN</name>
<dbReference type="InterPro" id="IPR011051">
    <property type="entry name" value="RmlC_Cupin_sf"/>
</dbReference>
<dbReference type="PANTHER" id="PTHR36440">
    <property type="entry name" value="PUTATIVE (AFU_ORTHOLOGUE AFUA_8G07350)-RELATED"/>
    <property type="match status" value="1"/>
</dbReference>
<dbReference type="EMBL" id="QWLB01000003">
    <property type="protein sequence ID" value="RIH93714.1"/>
    <property type="molecule type" value="Genomic_DNA"/>
</dbReference>
<organism evidence="2 3">
    <name type="scientific">Meiothermus granaticius NBRC 107808</name>
    <dbReference type="NCBI Taxonomy" id="1227551"/>
    <lineage>
        <taxon>Bacteria</taxon>
        <taxon>Thermotogati</taxon>
        <taxon>Deinococcota</taxon>
        <taxon>Deinococci</taxon>
        <taxon>Thermales</taxon>
        <taxon>Thermaceae</taxon>
        <taxon>Meiothermus</taxon>
    </lineage>
</organism>
<evidence type="ECO:0000259" key="1">
    <source>
        <dbReference type="Pfam" id="PF07883"/>
    </source>
</evidence>
<dbReference type="PANTHER" id="PTHR36440:SF1">
    <property type="entry name" value="PUTATIVE (AFU_ORTHOLOGUE AFUA_8G07350)-RELATED"/>
    <property type="match status" value="1"/>
</dbReference>
<reference evidence="2 3" key="1">
    <citation type="submission" date="2018-08" db="EMBL/GenBank/DDBJ databases">
        <title>Meiothermus granaticius genome AF-68 sequencing project.</title>
        <authorList>
            <person name="Da Costa M.S."/>
            <person name="Albuquerque L."/>
            <person name="Raposo P."/>
            <person name="Froufe H.J.C."/>
            <person name="Barroso C.S."/>
            <person name="Egas C."/>
        </authorList>
    </citation>
    <scope>NUCLEOTIDE SEQUENCE [LARGE SCALE GENOMIC DNA]</scope>
    <source>
        <strain evidence="2 3">AF-68</strain>
    </source>
</reference>
<proteinExistence type="predicted"/>
<dbReference type="SUPFAM" id="SSF51182">
    <property type="entry name" value="RmlC-like cupins"/>
    <property type="match status" value="1"/>
</dbReference>
<feature type="domain" description="Cupin type-2" evidence="1">
    <location>
        <begin position="39"/>
        <end position="105"/>
    </location>
</feature>
<keyword evidence="2" id="KW-0223">Dioxygenase</keyword>
<keyword evidence="2" id="KW-0560">Oxidoreductase</keyword>
<dbReference type="Proteomes" id="UP000266178">
    <property type="component" value="Unassembled WGS sequence"/>
</dbReference>
<protein>
    <submittedName>
        <fullName evidence="2">Quercetin 2,3-dioxygenase</fullName>
        <ecNumber evidence="2">1.13.11.24</ecNumber>
    </submittedName>
</protein>
<accession>A0A399FAT4</accession>
<dbReference type="AlphaFoldDB" id="A0A399FAT4"/>
<sequence>MNPIPASPALGTSLNVLGTTVTYLATERETAGNYALFELTLPSGEGMVPHQHPLESEHLYVLEGQLTVRLEDTLMQLEAGQSLFIPREAVHAFQNTAAVPARVLATLSPGFPHEKFFAELGRAADLHDKFLAELGLRSGTPKPTVDLEVLVATAERYGITILP</sequence>
<dbReference type="RefSeq" id="WP_119355831.1">
    <property type="nucleotide sequence ID" value="NZ_BJXM01000002.1"/>
</dbReference>
<dbReference type="EC" id="1.13.11.24" evidence="2"/>
<dbReference type="Gene3D" id="2.60.120.10">
    <property type="entry name" value="Jelly Rolls"/>
    <property type="match status" value="1"/>
</dbReference>
<dbReference type="Pfam" id="PF07883">
    <property type="entry name" value="Cupin_2"/>
    <property type="match status" value="1"/>
</dbReference>
<dbReference type="GO" id="GO:0008127">
    <property type="term" value="F:quercetin 2,3-dioxygenase activity"/>
    <property type="evidence" value="ECO:0007669"/>
    <property type="project" value="UniProtKB-EC"/>
</dbReference>
<dbReference type="OrthoDB" id="9794183at2"/>
<gene>
    <name evidence="2" type="primary">qdoI</name>
    <name evidence="2" type="ORF">Mgrana_00297</name>
</gene>
<dbReference type="InterPro" id="IPR053146">
    <property type="entry name" value="QDO-like"/>
</dbReference>
<evidence type="ECO:0000313" key="3">
    <source>
        <dbReference type="Proteomes" id="UP000266178"/>
    </source>
</evidence>
<dbReference type="InterPro" id="IPR014710">
    <property type="entry name" value="RmlC-like_jellyroll"/>
</dbReference>
<dbReference type="InterPro" id="IPR013096">
    <property type="entry name" value="Cupin_2"/>
</dbReference>
<evidence type="ECO:0000313" key="2">
    <source>
        <dbReference type="EMBL" id="RIH93714.1"/>
    </source>
</evidence>